<keyword evidence="2" id="KW-1133">Transmembrane helix</keyword>
<organism evidence="3">
    <name type="scientific">Phaffia rhodozyma</name>
    <name type="common">Yeast</name>
    <name type="synonym">Xanthophyllomyces dendrorhous</name>
    <dbReference type="NCBI Taxonomy" id="264483"/>
    <lineage>
        <taxon>Eukaryota</taxon>
        <taxon>Fungi</taxon>
        <taxon>Dikarya</taxon>
        <taxon>Basidiomycota</taxon>
        <taxon>Agaricomycotina</taxon>
        <taxon>Tremellomycetes</taxon>
        <taxon>Cystofilobasidiales</taxon>
        <taxon>Mrakiaceae</taxon>
        <taxon>Phaffia</taxon>
    </lineage>
</organism>
<feature type="compositionally biased region" description="Basic and acidic residues" evidence="1">
    <location>
        <begin position="34"/>
        <end position="49"/>
    </location>
</feature>
<evidence type="ECO:0000313" key="3">
    <source>
        <dbReference type="EMBL" id="CED83704.1"/>
    </source>
</evidence>
<evidence type="ECO:0000256" key="1">
    <source>
        <dbReference type="SAM" id="MobiDB-lite"/>
    </source>
</evidence>
<dbReference type="Gene3D" id="3.50.50.60">
    <property type="entry name" value="FAD/NAD(P)-binding domain"/>
    <property type="match status" value="1"/>
</dbReference>
<keyword evidence="2" id="KW-0472">Membrane</keyword>
<feature type="compositionally biased region" description="Basic and acidic residues" evidence="1">
    <location>
        <begin position="448"/>
        <end position="458"/>
    </location>
</feature>
<dbReference type="PANTHER" id="PTHR42923:SF17">
    <property type="entry name" value="AMINE OXIDASE DOMAIN-CONTAINING PROTEIN"/>
    <property type="match status" value="1"/>
</dbReference>
<feature type="transmembrane region" description="Helical" evidence="2">
    <location>
        <begin position="222"/>
        <end position="241"/>
    </location>
</feature>
<protein>
    <recommendedName>
        <fullName evidence="4">FAD/NAD(P)-binding domain-containing protein</fullName>
    </recommendedName>
</protein>
<dbReference type="InterPro" id="IPR050464">
    <property type="entry name" value="Zeta_carotene_desat/Oxidored"/>
</dbReference>
<dbReference type="EMBL" id="LN483157">
    <property type="protein sequence ID" value="CED83704.1"/>
    <property type="molecule type" value="Genomic_DNA"/>
</dbReference>
<keyword evidence="2" id="KW-0812">Transmembrane</keyword>
<feature type="transmembrane region" description="Helical" evidence="2">
    <location>
        <begin position="80"/>
        <end position="100"/>
    </location>
</feature>
<dbReference type="SUPFAM" id="SSF51905">
    <property type="entry name" value="FAD/NAD(P)-binding domain"/>
    <property type="match status" value="1"/>
</dbReference>
<name>A0A0F7SST9_PHARH</name>
<evidence type="ECO:0000256" key="2">
    <source>
        <dbReference type="SAM" id="Phobius"/>
    </source>
</evidence>
<sequence length="595" mass="65539">MTLRWLEAAFSETHLTKDSLRALKQDTQIGPGQKEQEMGDGKRTESLSSERELKVLIEGTMKSSRDPSDADARYSSRKRAIKVAVVGSGLAGLTTVWLLMRKLEEERKQGRIVEVHLFEKAPSIGFFSNSLDVPLSSPKPGGKQTWAVDVPMRSFQGGYYPRLIAMYRSLGISISPTSFSYSFSHHIPLTTHFIHSGASGLSIPALPTTSSPFSFTRALLRLLGYALGYVYLLILTIWYSWTGMGGGEVGDWMRRTGKHTWGSLIGSAWEGFIKEIVFSLFGAVATCSDAEIERMDVGLIFDYIYLTLFTSHYTVPSNSSSISQALLSALPRSHIHLNTTITGLHRSFSQNSTTLVVKDSTDSGSERVLEDFTDVVFATQANQAKVLLKGFLDELTEADRETDKKGEIEMLREVEQSLGEFKYVPAIVVNHRSPIVLPAHPADIKDINLVRPSPDFHPDSYSPSSPSAGRDGKDWKSNTDVPFFDPADGKIYTMATHVVQSPVKDESPVFQTTNPIVPIPKEMVLSVSQLERALPTRESAAIVSRFRPSHPLSFQGFAGVWFTGAYAFKGIPLLEGCVASAMGIVDGKNGILDRD</sequence>
<evidence type="ECO:0008006" key="4">
    <source>
        <dbReference type="Google" id="ProtNLM"/>
    </source>
</evidence>
<dbReference type="PANTHER" id="PTHR42923">
    <property type="entry name" value="PROTOPORPHYRINOGEN OXIDASE"/>
    <property type="match status" value="1"/>
</dbReference>
<feature type="region of interest" description="Disordered" evidence="1">
    <location>
        <begin position="23"/>
        <end position="49"/>
    </location>
</feature>
<proteinExistence type="predicted"/>
<reference evidence="3" key="1">
    <citation type="submission" date="2014-08" db="EMBL/GenBank/DDBJ databases">
        <authorList>
            <person name="Sharma Rahul"/>
            <person name="Thines Marco"/>
        </authorList>
    </citation>
    <scope>NUCLEOTIDE SEQUENCE</scope>
</reference>
<accession>A0A0F7SST9</accession>
<dbReference type="GO" id="GO:0016491">
    <property type="term" value="F:oxidoreductase activity"/>
    <property type="evidence" value="ECO:0007669"/>
    <property type="project" value="TreeGrafter"/>
</dbReference>
<feature type="region of interest" description="Disordered" evidence="1">
    <location>
        <begin position="448"/>
        <end position="477"/>
    </location>
</feature>
<dbReference type="InterPro" id="IPR036188">
    <property type="entry name" value="FAD/NAD-bd_sf"/>
</dbReference>
<dbReference type="Pfam" id="PF13450">
    <property type="entry name" value="NAD_binding_8"/>
    <property type="match status" value="1"/>
</dbReference>
<dbReference type="AlphaFoldDB" id="A0A0F7SST9"/>